<protein>
    <submittedName>
        <fullName evidence="2">Uncharacterized protein</fullName>
    </submittedName>
</protein>
<keyword evidence="3" id="KW-1185">Reference proteome</keyword>
<dbReference type="AlphaFoldDB" id="A0A5N6WRF4"/>
<accession>A0A5N6WRF4</accession>
<name>A0A5N6WRF4_9EURO</name>
<reference evidence="3" key="1">
    <citation type="submission" date="2019-04" db="EMBL/GenBank/DDBJ databases">
        <title>Friends and foes A comparative genomics studyof 23 Aspergillus species from section Flavi.</title>
        <authorList>
            <consortium name="DOE Joint Genome Institute"/>
            <person name="Kjaerbolling I."/>
            <person name="Vesth T."/>
            <person name="Frisvad J.C."/>
            <person name="Nybo J.L."/>
            <person name="Theobald S."/>
            <person name="Kildgaard S."/>
            <person name="Isbrandt T."/>
            <person name="Kuo A."/>
            <person name="Sato A."/>
            <person name="Lyhne E.K."/>
            <person name="Kogle M.E."/>
            <person name="Wiebenga A."/>
            <person name="Kun R.S."/>
            <person name="Lubbers R.J."/>
            <person name="Makela M.R."/>
            <person name="Barry K."/>
            <person name="Chovatia M."/>
            <person name="Clum A."/>
            <person name="Daum C."/>
            <person name="Haridas S."/>
            <person name="He G."/>
            <person name="LaButti K."/>
            <person name="Lipzen A."/>
            <person name="Mondo S."/>
            <person name="Riley R."/>
            <person name="Salamov A."/>
            <person name="Simmons B.A."/>
            <person name="Magnuson J.K."/>
            <person name="Henrissat B."/>
            <person name="Mortensen U.H."/>
            <person name="Larsen T.O."/>
            <person name="Devries R.P."/>
            <person name="Grigoriev I.V."/>
            <person name="Machida M."/>
            <person name="Baker S.E."/>
            <person name="Andersen M.R."/>
        </authorList>
    </citation>
    <scope>NUCLEOTIDE SEQUENCE [LARGE SCALE GENOMIC DNA]</scope>
    <source>
        <strain evidence="3">CBS 130017</strain>
    </source>
</reference>
<evidence type="ECO:0000256" key="1">
    <source>
        <dbReference type="SAM" id="MobiDB-lite"/>
    </source>
</evidence>
<sequence length="161" mass="17641">MRFPRLPSAIKEYQSRLSDLVKLLDQLISDRLEGRTKTSLEEPSNTLQVINVTNHSDPPTHVANNSTIPRRQHTKTSKTPSFACFVALLISCCSTTPLICTPLLLGAKRTKHRCPVGAGVTKLHPAYSVSGLLLSMRVLSTVCLPFGPSSVHLTQLFGAHR</sequence>
<gene>
    <name evidence="2" type="ORF">BDV39DRAFT_160037</name>
</gene>
<dbReference type="EMBL" id="ML741853">
    <property type="protein sequence ID" value="KAE8322070.1"/>
    <property type="molecule type" value="Genomic_DNA"/>
</dbReference>
<feature type="compositionally biased region" description="Polar residues" evidence="1">
    <location>
        <begin position="51"/>
        <end position="69"/>
    </location>
</feature>
<evidence type="ECO:0000313" key="2">
    <source>
        <dbReference type="EMBL" id="KAE8322070.1"/>
    </source>
</evidence>
<organism evidence="2 3">
    <name type="scientific">Aspergillus sergii</name>
    <dbReference type="NCBI Taxonomy" id="1034303"/>
    <lineage>
        <taxon>Eukaryota</taxon>
        <taxon>Fungi</taxon>
        <taxon>Dikarya</taxon>
        <taxon>Ascomycota</taxon>
        <taxon>Pezizomycotina</taxon>
        <taxon>Eurotiomycetes</taxon>
        <taxon>Eurotiomycetidae</taxon>
        <taxon>Eurotiales</taxon>
        <taxon>Aspergillaceae</taxon>
        <taxon>Aspergillus</taxon>
        <taxon>Aspergillus subgen. Circumdati</taxon>
    </lineage>
</organism>
<evidence type="ECO:0000313" key="3">
    <source>
        <dbReference type="Proteomes" id="UP000325945"/>
    </source>
</evidence>
<proteinExistence type="predicted"/>
<dbReference type="Proteomes" id="UP000325945">
    <property type="component" value="Unassembled WGS sequence"/>
</dbReference>
<feature type="region of interest" description="Disordered" evidence="1">
    <location>
        <begin position="51"/>
        <end position="74"/>
    </location>
</feature>